<comment type="caution">
    <text evidence="9">The sequence shown here is derived from an EMBL/GenBank/DDBJ whole genome shotgun (WGS) entry which is preliminary data.</text>
</comment>
<keyword evidence="6 7" id="KW-0961">Cell wall biogenesis/degradation</keyword>
<evidence type="ECO:0000256" key="4">
    <source>
        <dbReference type="ARBA" id="ARBA00022960"/>
    </source>
</evidence>
<protein>
    <submittedName>
        <fullName evidence="9">L,D-transpeptidase</fullName>
    </submittedName>
</protein>
<dbReference type="InterPro" id="IPR006311">
    <property type="entry name" value="TAT_signal"/>
</dbReference>
<keyword evidence="5 7" id="KW-0573">Peptidoglycan synthesis</keyword>
<feature type="domain" description="L,D-TPase catalytic" evidence="8">
    <location>
        <begin position="46"/>
        <end position="203"/>
    </location>
</feature>
<evidence type="ECO:0000313" key="10">
    <source>
        <dbReference type="Proteomes" id="UP000824248"/>
    </source>
</evidence>
<feature type="active site" description="Proton donor/acceptor" evidence="7">
    <location>
        <position position="160"/>
    </location>
</feature>
<accession>A0A9D2B6J6</accession>
<dbReference type="GO" id="GO:0071555">
    <property type="term" value="P:cell wall organization"/>
    <property type="evidence" value="ECO:0007669"/>
    <property type="project" value="UniProtKB-UniRule"/>
</dbReference>
<dbReference type="EMBL" id="DXFC01000268">
    <property type="protein sequence ID" value="HIX62336.1"/>
    <property type="molecule type" value="Genomic_DNA"/>
</dbReference>
<dbReference type="AlphaFoldDB" id="A0A9D2B6J6"/>
<dbReference type="Pfam" id="PF03734">
    <property type="entry name" value="YkuD"/>
    <property type="match status" value="1"/>
</dbReference>
<dbReference type="PROSITE" id="PS51318">
    <property type="entry name" value="TAT"/>
    <property type="match status" value="1"/>
</dbReference>
<keyword evidence="4 7" id="KW-0133">Cell shape</keyword>
<evidence type="ECO:0000256" key="6">
    <source>
        <dbReference type="ARBA" id="ARBA00023316"/>
    </source>
</evidence>
<sequence>MTLSRRRFTQLLTLAPATLMLGEQARASLIETLLSSAQQPRHADELWLLVEDDISALSVYRGTMLVEHFAPVSLGRAGAQIMRTAGGNVTPKGEFRVNRFNWESQWHIFVGLDYPTPAHARMALNEGLYTERDYANYFAYYRHHGYPPQQTVLGGFIGIHGVGVADPEVHASYHWTQGCVAVTDAQIERLAELIDIGTRVVIR</sequence>
<evidence type="ECO:0000259" key="8">
    <source>
        <dbReference type="PROSITE" id="PS52029"/>
    </source>
</evidence>
<evidence type="ECO:0000256" key="7">
    <source>
        <dbReference type="PROSITE-ProRule" id="PRU01373"/>
    </source>
</evidence>
<dbReference type="CDD" id="cd16913">
    <property type="entry name" value="YkuD_like"/>
    <property type="match status" value="1"/>
</dbReference>
<comment type="similarity">
    <text evidence="2">Belongs to the YkuD family.</text>
</comment>
<dbReference type="SUPFAM" id="SSF141523">
    <property type="entry name" value="L,D-transpeptidase catalytic domain-like"/>
    <property type="match status" value="1"/>
</dbReference>
<keyword evidence="3" id="KW-0808">Transferase</keyword>
<evidence type="ECO:0000256" key="5">
    <source>
        <dbReference type="ARBA" id="ARBA00022984"/>
    </source>
</evidence>
<evidence type="ECO:0000256" key="3">
    <source>
        <dbReference type="ARBA" id="ARBA00022679"/>
    </source>
</evidence>
<dbReference type="GO" id="GO:0016740">
    <property type="term" value="F:transferase activity"/>
    <property type="evidence" value="ECO:0007669"/>
    <property type="project" value="UniProtKB-KW"/>
</dbReference>
<dbReference type="PROSITE" id="PS52029">
    <property type="entry name" value="LD_TPASE"/>
    <property type="match status" value="1"/>
</dbReference>
<evidence type="ECO:0000313" key="9">
    <source>
        <dbReference type="EMBL" id="HIX62336.1"/>
    </source>
</evidence>
<name>A0A9D2B6J6_9GAMM</name>
<reference evidence="9" key="1">
    <citation type="journal article" date="2021" name="PeerJ">
        <title>Extensive microbial diversity within the chicken gut microbiome revealed by metagenomics and culture.</title>
        <authorList>
            <person name="Gilroy R."/>
            <person name="Ravi A."/>
            <person name="Getino M."/>
            <person name="Pursley I."/>
            <person name="Horton D.L."/>
            <person name="Alikhan N.F."/>
            <person name="Baker D."/>
            <person name="Gharbi K."/>
            <person name="Hall N."/>
            <person name="Watson M."/>
            <person name="Adriaenssens E.M."/>
            <person name="Foster-Nyarko E."/>
            <person name="Jarju S."/>
            <person name="Secka A."/>
            <person name="Antonio M."/>
            <person name="Oren A."/>
            <person name="Chaudhuri R.R."/>
            <person name="La Ragione R."/>
            <person name="Hildebrand F."/>
            <person name="Pallen M.J."/>
        </authorList>
    </citation>
    <scope>NUCLEOTIDE SEQUENCE</scope>
    <source>
        <strain evidence="9">1193</strain>
    </source>
</reference>
<proteinExistence type="inferred from homology"/>
<dbReference type="InterPro" id="IPR038063">
    <property type="entry name" value="Transpep_catalytic_dom"/>
</dbReference>
<evidence type="ECO:0000256" key="1">
    <source>
        <dbReference type="ARBA" id="ARBA00004752"/>
    </source>
</evidence>
<dbReference type="GO" id="GO:0009252">
    <property type="term" value="P:peptidoglycan biosynthetic process"/>
    <property type="evidence" value="ECO:0007669"/>
    <property type="project" value="UniProtKB-KW"/>
</dbReference>
<reference evidence="9" key="2">
    <citation type="submission" date="2021-04" db="EMBL/GenBank/DDBJ databases">
        <authorList>
            <person name="Gilroy R."/>
        </authorList>
    </citation>
    <scope>NUCLEOTIDE SEQUENCE</scope>
    <source>
        <strain evidence="9">1193</strain>
    </source>
</reference>
<dbReference type="Gene3D" id="2.40.440.10">
    <property type="entry name" value="L,D-transpeptidase catalytic domain-like"/>
    <property type="match status" value="1"/>
</dbReference>
<gene>
    <name evidence="9" type="ORF">H9854_08915</name>
</gene>
<dbReference type="Proteomes" id="UP000824248">
    <property type="component" value="Unassembled WGS sequence"/>
</dbReference>
<comment type="pathway">
    <text evidence="1 7">Cell wall biogenesis; peptidoglycan biosynthesis.</text>
</comment>
<feature type="active site" description="Nucleophile" evidence="7">
    <location>
        <position position="179"/>
    </location>
</feature>
<dbReference type="InterPro" id="IPR005490">
    <property type="entry name" value="LD_TPept_cat_dom"/>
</dbReference>
<dbReference type="GO" id="GO:0008360">
    <property type="term" value="P:regulation of cell shape"/>
    <property type="evidence" value="ECO:0007669"/>
    <property type="project" value="UniProtKB-UniRule"/>
</dbReference>
<evidence type="ECO:0000256" key="2">
    <source>
        <dbReference type="ARBA" id="ARBA00005992"/>
    </source>
</evidence>
<dbReference type="GO" id="GO:0004180">
    <property type="term" value="F:carboxypeptidase activity"/>
    <property type="evidence" value="ECO:0007669"/>
    <property type="project" value="UniProtKB-ARBA"/>
</dbReference>
<organism evidence="9 10">
    <name type="scientific">Candidatus Halomonas stercoripullorum</name>
    <dbReference type="NCBI Taxonomy" id="2838617"/>
    <lineage>
        <taxon>Bacteria</taxon>
        <taxon>Pseudomonadati</taxon>
        <taxon>Pseudomonadota</taxon>
        <taxon>Gammaproteobacteria</taxon>
        <taxon>Oceanospirillales</taxon>
        <taxon>Halomonadaceae</taxon>
        <taxon>Halomonas</taxon>
    </lineage>
</organism>